<protein>
    <submittedName>
        <fullName evidence="1">Uncharacterized protein</fullName>
    </submittedName>
</protein>
<feature type="non-terminal residue" evidence="1">
    <location>
        <position position="61"/>
    </location>
</feature>
<comment type="caution">
    <text evidence="1">The sequence shown here is derived from an EMBL/GenBank/DDBJ whole genome shotgun (WGS) entry which is preliminary data.</text>
</comment>
<organism evidence="1 2">
    <name type="scientific">Setomelanomma holmii</name>
    <dbReference type="NCBI Taxonomy" id="210430"/>
    <lineage>
        <taxon>Eukaryota</taxon>
        <taxon>Fungi</taxon>
        <taxon>Dikarya</taxon>
        <taxon>Ascomycota</taxon>
        <taxon>Pezizomycotina</taxon>
        <taxon>Dothideomycetes</taxon>
        <taxon>Pleosporomycetidae</taxon>
        <taxon>Pleosporales</taxon>
        <taxon>Pleosporineae</taxon>
        <taxon>Phaeosphaeriaceae</taxon>
        <taxon>Setomelanomma</taxon>
    </lineage>
</organism>
<dbReference type="OrthoDB" id="3791947at2759"/>
<gene>
    <name evidence="1" type="ORF">EK21DRAFT_41717</name>
</gene>
<dbReference type="EMBL" id="ML978161">
    <property type="protein sequence ID" value="KAF2034319.1"/>
    <property type="molecule type" value="Genomic_DNA"/>
</dbReference>
<keyword evidence="2" id="KW-1185">Reference proteome</keyword>
<sequence>MPNTIPDFQIQNFLSRQTLPLPIYSLPNTSPHDQQCPICHSFYSDPPTSYVHPDCPRGVPE</sequence>
<dbReference type="Proteomes" id="UP000799777">
    <property type="component" value="Unassembled WGS sequence"/>
</dbReference>
<proteinExistence type="predicted"/>
<evidence type="ECO:0000313" key="1">
    <source>
        <dbReference type="EMBL" id="KAF2034319.1"/>
    </source>
</evidence>
<reference evidence="1" key="1">
    <citation type="journal article" date="2020" name="Stud. Mycol.">
        <title>101 Dothideomycetes genomes: a test case for predicting lifestyles and emergence of pathogens.</title>
        <authorList>
            <person name="Haridas S."/>
            <person name="Albert R."/>
            <person name="Binder M."/>
            <person name="Bloem J."/>
            <person name="Labutti K."/>
            <person name="Salamov A."/>
            <person name="Andreopoulos B."/>
            <person name="Baker S."/>
            <person name="Barry K."/>
            <person name="Bills G."/>
            <person name="Bluhm B."/>
            <person name="Cannon C."/>
            <person name="Castanera R."/>
            <person name="Culley D."/>
            <person name="Daum C."/>
            <person name="Ezra D."/>
            <person name="Gonzalez J."/>
            <person name="Henrissat B."/>
            <person name="Kuo A."/>
            <person name="Liang C."/>
            <person name="Lipzen A."/>
            <person name="Lutzoni F."/>
            <person name="Magnuson J."/>
            <person name="Mondo S."/>
            <person name="Nolan M."/>
            <person name="Ohm R."/>
            <person name="Pangilinan J."/>
            <person name="Park H.-J."/>
            <person name="Ramirez L."/>
            <person name="Alfaro M."/>
            <person name="Sun H."/>
            <person name="Tritt A."/>
            <person name="Yoshinaga Y."/>
            <person name="Zwiers L.-H."/>
            <person name="Turgeon B."/>
            <person name="Goodwin S."/>
            <person name="Spatafora J."/>
            <person name="Crous P."/>
            <person name="Grigoriev I."/>
        </authorList>
    </citation>
    <scope>NUCLEOTIDE SEQUENCE</scope>
    <source>
        <strain evidence="1">CBS 110217</strain>
    </source>
</reference>
<name>A0A9P4LT18_9PLEO</name>
<evidence type="ECO:0000313" key="2">
    <source>
        <dbReference type="Proteomes" id="UP000799777"/>
    </source>
</evidence>
<accession>A0A9P4LT18</accession>
<dbReference type="AlphaFoldDB" id="A0A9P4LT18"/>